<gene>
    <name evidence="1" type="ORF">H1P_640025</name>
</gene>
<evidence type="ECO:0000313" key="1">
    <source>
        <dbReference type="EMBL" id="VEP17758.1"/>
    </source>
</evidence>
<dbReference type="AlphaFoldDB" id="A0A563W253"/>
<organism evidence="1 2">
    <name type="scientific">Hyella patelloides LEGE 07179</name>
    <dbReference type="NCBI Taxonomy" id="945734"/>
    <lineage>
        <taxon>Bacteria</taxon>
        <taxon>Bacillati</taxon>
        <taxon>Cyanobacteriota</taxon>
        <taxon>Cyanophyceae</taxon>
        <taxon>Pleurocapsales</taxon>
        <taxon>Hyellaceae</taxon>
        <taxon>Hyella</taxon>
    </lineage>
</organism>
<keyword evidence="2" id="KW-1185">Reference proteome</keyword>
<accession>A0A563W253</accession>
<protein>
    <submittedName>
        <fullName evidence="1">Uncharacterized protein</fullName>
    </submittedName>
</protein>
<sequence>MRLGLIVVVVLILINGYFNVDESSKRSQYDEI</sequence>
<reference evidence="1 2" key="1">
    <citation type="submission" date="2019-01" db="EMBL/GenBank/DDBJ databases">
        <authorList>
            <person name="Brito A."/>
        </authorList>
    </citation>
    <scope>NUCLEOTIDE SEQUENCE [LARGE SCALE GENOMIC DNA]</scope>
    <source>
        <strain evidence="1">1</strain>
    </source>
</reference>
<proteinExistence type="predicted"/>
<name>A0A563W253_9CYAN</name>
<evidence type="ECO:0000313" key="2">
    <source>
        <dbReference type="Proteomes" id="UP000320055"/>
    </source>
</evidence>
<dbReference type="EMBL" id="CAACVJ010000601">
    <property type="protein sequence ID" value="VEP17758.1"/>
    <property type="molecule type" value="Genomic_DNA"/>
</dbReference>
<dbReference type="Proteomes" id="UP000320055">
    <property type="component" value="Unassembled WGS sequence"/>
</dbReference>